<dbReference type="InterPro" id="IPR003736">
    <property type="entry name" value="PAAI_dom"/>
</dbReference>
<feature type="compositionally biased region" description="Low complexity" evidence="3">
    <location>
        <begin position="22"/>
        <end position="33"/>
    </location>
</feature>
<dbReference type="NCBIfam" id="TIGR00369">
    <property type="entry name" value="unchar_dom_1"/>
    <property type="match status" value="1"/>
</dbReference>
<name>A0A4Q7LZ23_9MICO</name>
<dbReference type="AlphaFoldDB" id="A0A4Q7LZ23"/>
<accession>A0A4Q7LZ23</accession>
<proteinExistence type="inferred from homology"/>
<dbReference type="Pfam" id="PF03061">
    <property type="entry name" value="4HBT"/>
    <property type="match status" value="1"/>
</dbReference>
<dbReference type="EMBL" id="SGWX01000001">
    <property type="protein sequence ID" value="RZS60586.1"/>
    <property type="molecule type" value="Genomic_DNA"/>
</dbReference>
<feature type="compositionally biased region" description="Polar residues" evidence="3">
    <location>
        <begin position="1"/>
        <end position="10"/>
    </location>
</feature>
<dbReference type="PANTHER" id="PTHR43240:SF5">
    <property type="entry name" value="1,4-DIHYDROXY-2-NAPHTHOYL-COA THIOESTERASE 1"/>
    <property type="match status" value="1"/>
</dbReference>
<dbReference type="GO" id="GO:0005829">
    <property type="term" value="C:cytosol"/>
    <property type="evidence" value="ECO:0007669"/>
    <property type="project" value="TreeGrafter"/>
</dbReference>
<organism evidence="5 6">
    <name type="scientific">Xylanimonas ulmi</name>
    <dbReference type="NCBI Taxonomy" id="228973"/>
    <lineage>
        <taxon>Bacteria</taxon>
        <taxon>Bacillati</taxon>
        <taxon>Actinomycetota</taxon>
        <taxon>Actinomycetes</taxon>
        <taxon>Micrococcales</taxon>
        <taxon>Promicromonosporaceae</taxon>
        <taxon>Xylanimonas</taxon>
    </lineage>
</organism>
<dbReference type="Proteomes" id="UP000293852">
    <property type="component" value="Unassembled WGS sequence"/>
</dbReference>
<gene>
    <name evidence="5" type="ORF">EV386_0855</name>
</gene>
<dbReference type="SUPFAM" id="SSF54637">
    <property type="entry name" value="Thioesterase/thiol ester dehydrase-isomerase"/>
    <property type="match status" value="1"/>
</dbReference>
<dbReference type="InterPro" id="IPR029069">
    <property type="entry name" value="HotDog_dom_sf"/>
</dbReference>
<evidence type="ECO:0000256" key="2">
    <source>
        <dbReference type="ARBA" id="ARBA00022801"/>
    </source>
</evidence>
<keyword evidence="2" id="KW-0378">Hydrolase</keyword>
<evidence type="ECO:0000259" key="4">
    <source>
        <dbReference type="Pfam" id="PF03061"/>
    </source>
</evidence>
<dbReference type="PANTHER" id="PTHR43240">
    <property type="entry name" value="1,4-DIHYDROXY-2-NAPHTHOYL-COA THIOESTERASE 1"/>
    <property type="match status" value="1"/>
</dbReference>
<dbReference type="InterPro" id="IPR006683">
    <property type="entry name" value="Thioestr_dom"/>
</dbReference>
<dbReference type="Gene3D" id="3.10.129.10">
    <property type="entry name" value="Hotdog Thioesterase"/>
    <property type="match status" value="1"/>
</dbReference>
<dbReference type="GO" id="GO:0061522">
    <property type="term" value="F:1,4-dihydroxy-2-naphthoyl-CoA thioesterase activity"/>
    <property type="evidence" value="ECO:0007669"/>
    <property type="project" value="TreeGrafter"/>
</dbReference>
<evidence type="ECO:0000313" key="5">
    <source>
        <dbReference type="EMBL" id="RZS60586.1"/>
    </source>
</evidence>
<sequence>MTDTPLASGTPSPDAPRPAHPAPGANAAPGLALPPIDGTLIERMGIELTKVSAQRTCGTMPVAGNTQPYGLLHGGASAVLAETLGSVAAHLHAGGREAVGVELSVSHHRSARDGVVTGEAVALSLGRSLATYEIVVRGQDGRRVATARLTCMLLDRATTASTTTASAASDAAEPSA</sequence>
<dbReference type="CDD" id="cd03443">
    <property type="entry name" value="PaaI_thioesterase"/>
    <property type="match status" value="1"/>
</dbReference>
<comment type="caution">
    <text evidence="5">The sequence shown here is derived from an EMBL/GenBank/DDBJ whole genome shotgun (WGS) entry which is preliminary data.</text>
</comment>
<evidence type="ECO:0000313" key="6">
    <source>
        <dbReference type="Proteomes" id="UP000293852"/>
    </source>
</evidence>
<keyword evidence="6" id="KW-1185">Reference proteome</keyword>
<reference evidence="5 6" key="1">
    <citation type="submission" date="2019-02" db="EMBL/GenBank/DDBJ databases">
        <title>Sequencing the genomes of 1000 actinobacteria strains.</title>
        <authorList>
            <person name="Klenk H.-P."/>
        </authorList>
    </citation>
    <scope>NUCLEOTIDE SEQUENCE [LARGE SCALE GENOMIC DNA]</scope>
    <source>
        <strain evidence="5 6">DSM 16932</strain>
    </source>
</reference>
<feature type="region of interest" description="Disordered" evidence="3">
    <location>
        <begin position="1"/>
        <end position="33"/>
    </location>
</feature>
<protein>
    <submittedName>
        <fullName evidence="5">Uncharacterized protein (TIGR00369 family)</fullName>
    </submittedName>
</protein>
<evidence type="ECO:0000256" key="3">
    <source>
        <dbReference type="SAM" id="MobiDB-lite"/>
    </source>
</evidence>
<comment type="similarity">
    <text evidence="1">Belongs to the thioesterase PaaI family.</text>
</comment>
<evidence type="ECO:0000256" key="1">
    <source>
        <dbReference type="ARBA" id="ARBA00008324"/>
    </source>
</evidence>
<feature type="domain" description="Thioesterase" evidence="4">
    <location>
        <begin position="69"/>
        <end position="144"/>
    </location>
</feature>